<reference evidence="3" key="1">
    <citation type="submission" date="2016-10" db="EMBL/GenBank/DDBJ databases">
        <authorList>
            <person name="Varghese N."/>
            <person name="Submissions S."/>
        </authorList>
    </citation>
    <scope>NUCLEOTIDE SEQUENCE [LARGE SCALE GENOMIC DNA]</scope>
    <source>
        <strain evidence="3">CGMCC 4.3568</strain>
    </source>
</reference>
<evidence type="ECO:0000313" key="3">
    <source>
        <dbReference type="Proteomes" id="UP000243799"/>
    </source>
</evidence>
<protein>
    <submittedName>
        <fullName evidence="2">Uncharacterized protein</fullName>
    </submittedName>
</protein>
<dbReference type="STRING" id="490629.SAMN05216266_110127"/>
<accession>A0A1I1AX42</accession>
<evidence type="ECO:0000313" key="2">
    <source>
        <dbReference type="EMBL" id="SFB40998.1"/>
    </source>
</evidence>
<dbReference type="RefSeq" id="WP_091674401.1">
    <property type="nucleotide sequence ID" value="NZ_FOKG01000010.1"/>
</dbReference>
<proteinExistence type="predicted"/>
<sequence length="98" mass="10954">MHPKVDPIVVPADSQLPSPHGDAERGAEYDRYFAIVRGRPDLVSWSRSCLDTQERVLAELEDCGLSDEQRCALLHGLLTVLQETLESWLSAADGERHQ</sequence>
<gene>
    <name evidence="2" type="ORF">SAMN05216266_110127</name>
</gene>
<dbReference type="Proteomes" id="UP000243799">
    <property type="component" value="Unassembled WGS sequence"/>
</dbReference>
<keyword evidence="3" id="KW-1185">Reference proteome</keyword>
<dbReference type="AlphaFoldDB" id="A0A1I1AX42"/>
<dbReference type="EMBL" id="FOKG01000010">
    <property type="protein sequence ID" value="SFB40998.1"/>
    <property type="molecule type" value="Genomic_DNA"/>
</dbReference>
<organism evidence="2 3">
    <name type="scientific">Amycolatopsis marina</name>
    <dbReference type="NCBI Taxonomy" id="490629"/>
    <lineage>
        <taxon>Bacteria</taxon>
        <taxon>Bacillati</taxon>
        <taxon>Actinomycetota</taxon>
        <taxon>Actinomycetes</taxon>
        <taxon>Pseudonocardiales</taxon>
        <taxon>Pseudonocardiaceae</taxon>
        <taxon>Amycolatopsis</taxon>
    </lineage>
</organism>
<dbReference type="OrthoDB" id="2988719at2"/>
<name>A0A1I1AX42_9PSEU</name>
<feature type="region of interest" description="Disordered" evidence="1">
    <location>
        <begin position="1"/>
        <end position="24"/>
    </location>
</feature>
<evidence type="ECO:0000256" key="1">
    <source>
        <dbReference type="SAM" id="MobiDB-lite"/>
    </source>
</evidence>